<dbReference type="PANTHER" id="PTHR43690">
    <property type="entry name" value="NARDILYSIN"/>
    <property type="match status" value="1"/>
</dbReference>
<proteinExistence type="inferred from homology"/>
<dbReference type="InterPro" id="IPR050626">
    <property type="entry name" value="Peptidase_M16"/>
</dbReference>
<dbReference type="GO" id="GO:0004222">
    <property type="term" value="F:metalloendopeptidase activity"/>
    <property type="evidence" value="ECO:0007669"/>
    <property type="project" value="InterPro"/>
</dbReference>
<evidence type="ECO:0000256" key="8">
    <source>
        <dbReference type="RuleBase" id="RU004447"/>
    </source>
</evidence>
<dbReference type="PROSITE" id="PS00143">
    <property type="entry name" value="INSULINASE"/>
    <property type="match status" value="1"/>
</dbReference>
<dbReference type="KEGG" id="acoa:RB602_05090"/>
<feature type="domain" description="Peptidase M16 N-terminal" evidence="10">
    <location>
        <begin position="81"/>
        <end position="195"/>
    </location>
</feature>
<dbReference type="Proteomes" id="UP001302429">
    <property type="component" value="Chromosome"/>
</dbReference>
<evidence type="ECO:0000256" key="3">
    <source>
        <dbReference type="ARBA" id="ARBA00022670"/>
    </source>
</evidence>
<dbReference type="InterPro" id="IPR011249">
    <property type="entry name" value="Metalloenz_LuxS/M16"/>
</dbReference>
<dbReference type="AlphaFoldDB" id="A0AA97I278"/>
<dbReference type="SUPFAM" id="SSF63411">
    <property type="entry name" value="LuxS/MPP-like metallohydrolase"/>
    <property type="match status" value="3"/>
</dbReference>
<evidence type="ECO:0000256" key="2">
    <source>
        <dbReference type="ARBA" id="ARBA00007261"/>
    </source>
</evidence>
<feature type="signal peptide" evidence="9">
    <location>
        <begin position="1"/>
        <end position="27"/>
    </location>
</feature>
<keyword evidence="5" id="KW-0378">Hydrolase</keyword>
<keyword evidence="4" id="KW-0479">Metal-binding</keyword>
<dbReference type="Gene3D" id="3.30.830.10">
    <property type="entry name" value="Metalloenzyme, LuxS/M16 peptidase-like"/>
    <property type="match status" value="3"/>
</dbReference>
<evidence type="ECO:0000313" key="12">
    <source>
        <dbReference type="EMBL" id="WOE76095.1"/>
    </source>
</evidence>
<feature type="domain" description="Peptidase M16 C-terminal" evidence="11">
    <location>
        <begin position="706"/>
        <end position="885"/>
    </location>
</feature>
<dbReference type="GO" id="GO:0046872">
    <property type="term" value="F:metal ion binding"/>
    <property type="evidence" value="ECO:0007669"/>
    <property type="project" value="UniProtKB-KW"/>
</dbReference>
<evidence type="ECO:0000256" key="1">
    <source>
        <dbReference type="ARBA" id="ARBA00001947"/>
    </source>
</evidence>
<protein>
    <submittedName>
        <fullName evidence="12">Insulinase family protein</fullName>
    </submittedName>
</protein>
<reference evidence="12 13" key="1">
    <citation type="submission" date="2023-10" db="EMBL/GenBank/DDBJ databases">
        <title>Complete genome sequence of a Sphingomonadaceae bacterium.</title>
        <authorList>
            <person name="Yan C."/>
        </authorList>
    </citation>
    <scope>NUCLEOTIDE SEQUENCE [LARGE SCALE GENOMIC DNA]</scope>
    <source>
        <strain evidence="12 13">SCSIO 66989</strain>
    </source>
</reference>
<evidence type="ECO:0000259" key="11">
    <source>
        <dbReference type="Pfam" id="PF05193"/>
    </source>
</evidence>
<keyword evidence="6" id="KW-0862">Zinc</keyword>
<dbReference type="Pfam" id="PF05193">
    <property type="entry name" value="Peptidase_M16_C"/>
    <property type="match status" value="2"/>
</dbReference>
<evidence type="ECO:0000256" key="7">
    <source>
        <dbReference type="ARBA" id="ARBA00023049"/>
    </source>
</evidence>
<organism evidence="12 13">
    <name type="scientific">Alterisphingorhabdus coralli</name>
    <dbReference type="NCBI Taxonomy" id="3071408"/>
    <lineage>
        <taxon>Bacteria</taxon>
        <taxon>Pseudomonadati</taxon>
        <taxon>Pseudomonadota</taxon>
        <taxon>Alphaproteobacteria</taxon>
        <taxon>Sphingomonadales</taxon>
        <taxon>Sphingomonadaceae</taxon>
        <taxon>Alterisphingorhabdus (ex Yan et al. 2024)</taxon>
    </lineage>
</organism>
<evidence type="ECO:0000256" key="9">
    <source>
        <dbReference type="SAM" id="SignalP"/>
    </source>
</evidence>
<dbReference type="InterPro" id="IPR007863">
    <property type="entry name" value="Peptidase_M16_C"/>
</dbReference>
<evidence type="ECO:0000313" key="13">
    <source>
        <dbReference type="Proteomes" id="UP001302429"/>
    </source>
</evidence>
<comment type="cofactor">
    <cofactor evidence="1">
        <name>Zn(2+)</name>
        <dbReference type="ChEBI" id="CHEBI:29105"/>
    </cofactor>
</comment>
<sequence length="961" mass="105915">MTLHPLTRAFLLPLALFAALFTNPALAQRENPLPPPEGVDNDSLPWIYQNSTVPVDTSWTWGELDNGVRYAVRNNGVPPGQATIRIRIDAGSLMEEEHERGYAHLLEHLTFRGSKYVPDGEAVRIWQRFGVTFGSDSNAETSPTHTVYKLDIPSFTIDSLDESMKILSGMIREPALTQQGLDAELPIVLAEMRDNAGIQQRIADTSRTLFFSGQRYAERSPIGKVETLNAANSKTVKAFHQKWYRPENTVIVIAGDADPGLFEELLTKYFADWDVPGETPEHPDFGEPDPNAPTTAIVAEPTLPFVINQAIIRPWNYVNDTIEYNEGLLTDLLALQIINRELERRARAGGSFLQASVSQDDIGRSVDGTFVSIVPIGEDWEAALADVRAVIERAKTIDFAERDIAREIAEFDAALQIGVETYETEAATKQADNIISAVDIREATATPQVALDVFAGIRDTLTPQRIRQSVNSLFSGTVTRAFMIAPREIPGVEQELASALVRPIDGSALAERRANVSFDDLPDLGAPGMVATREDLRLLGMEMVTFSNGVRALIYPNDAEANKVSVRVRFGNGYQAFRNDEPSLLWSGEAALVSSGIGDLGQEELDQITTGRRIGFDFGVDDDAFEFDADTRAEDLLDQLKLFAAKLAEPGWDEAPIVRAKAGSKLSYQSYLGSPASMIDRDLSWLLHGRDPRYKTPDPDEIDVLNPESFRKTWEPILKQGPIEVMLFGDFDRETAIGYLAQTLGALEPRKSATPGPDNGIPAMGVDRGKPVVTRHSGDADQAAAVIAWPTSGGLDDVRESRQLEILAAMFNNRLFEQLREKSGTSYAPQVFSNWPYGHDNGGYVAAITQLAPSGIALFEEIAKSIASDLAQNPVDLDELSRAVEPLSQRIRRAATGNQFWMWQLEGATRDRRRIRAVRTLLSDYTDTSPLEMQLLAQKYLADAPALRWHVLPGANGNIGD</sequence>
<feature type="domain" description="Peptidase M16 C-terminal" evidence="11">
    <location>
        <begin position="233"/>
        <end position="297"/>
    </location>
</feature>
<keyword evidence="13" id="KW-1185">Reference proteome</keyword>
<dbReference type="PANTHER" id="PTHR43690:SF34">
    <property type="entry name" value="ZINC PROTEASE PQQL-LIKE"/>
    <property type="match status" value="1"/>
</dbReference>
<keyword evidence="9" id="KW-0732">Signal</keyword>
<dbReference type="GO" id="GO:0006508">
    <property type="term" value="P:proteolysis"/>
    <property type="evidence" value="ECO:0007669"/>
    <property type="project" value="UniProtKB-KW"/>
</dbReference>
<accession>A0AA97I278</accession>
<feature type="chain" id="PRO_5041645657" evidence="9">
    <location>
        <begin position="28"/>
        <end position="961"/>
    </location>
</feature>
<dbReference type="InterPro" id="IPR001431">
    <property type="entry name" value="Pept_M16_Zn_BS"/>
</dbReference>
<dbReference type="RefSeq" id="WP_317083548.1">
    <property type="nucleotide sequence ID" value="NZ_CP136594.1"/>
</dbReference>
<keyword evidence="3" id="KW-0645">Protease</keyword>
<evidence type="ECO:0000259" key="10">
    <source>
        <dbReference type="Pfam" id="PF00675"/>
    </source>
</evidence>
<dbReference type="InterPro" id="IPR011765">
    <property type="entry name" value="Pept_M16_N"/>
</dbReference>
<name>A0AA97I278_9SPHN</name>
<comment type="similarity">
    <text evidence="2 8">Belongs to the peptidase M16 family.</text>
</comment>
<dbReference type="EMBL" id="CP136594">
    <property type="protein sequence ID" value="WOE76095.1"/>
    <property type="molecule type" value="Genomic_DNA"/>
</dbReference>
<evidence type="ECO:0000256" key="4">
    <source>
        <dbReference type="ARBA" id="ARBA00022723"/>
    </source>
</evidence>
<evidence type="ECO:0000256" key="6">
    <source>
        <dbReference type="ARBA" id="ARBA00022833"/>
    </source>
</evidence>
<dbReference type="Pfam" id="PF00675">
    <property type="entry name" value="Peptidase_M16"/>
    <property type="match status" value="1"/>
</dbReference>
<gene>
    <name evidence="12" type="ORF">RB602_05090</name>
</gene>
<evidence type="ECO:0000256" key="5">
    <source>
        <dbReference type="ARBA" id="ARBA00022801"/>
    </source>
</evidence>
<keyword evidence="7" id="KW-0482">Metalloprotease</keyword>